<dbReference type="EMBL" id="BAFC01000023">
    <property type="protein sequence ID" value="GAB37942.1"/>
    <property type="molecule type" value="Genomic_DNA"/>
</dbReference>
<evidence type="ECO:0000313" key="2">
    <source>
        <dbReference type="EMBL" id="GAB37942.1"/>
    </source>
</evidence>
<comment type="caution">
    <text evidence="2">The sequence shown here is derived from an EMBL/GenBank/DDBJ whole genome shotgun (WGS) entry which is preliminary data.</text>
</comment>
<sequence length="131" mass="13373">MVEQSPDELSTVQLVERLQQQTTTLVTTEIRNALDEIKTKGTRLGIGVGISGAGTLLVLYGLATLVAAAVIGLAIAVPAWLSALIVGAALVAIGGVATAIGALRAKAAVPPAPERTAASVQRDVETIKEHL</sequence>
<dbReference type="RefSeq" id="WP_005203154.1">
    <property type="nucleotide sequence ID" value="NZ_BAFC01000023.1"/>
</dbReference>
<organism evidence="2 3">
    <name type="scientific">Gordonia sputi NBRC 100414</name>
    <dbReference type="NCBI Taxonomy" id="1089453"/>
    <lineage>
        <taxon>Bacteria</taxon>
        <taxon>Bacillati</taxon>
        <taxon>Actinomycetota</taxon>
        <taxon>Actinomycetes</taxon>
        <taxon>Mycobacteriales</taxon>
        <taxon>Gordoniaceae</taxon>
        <taxon>Gordonia</taxon>
    </lineage>
</organism>
<feature type="transmembrane region" description="Helical" evidence="1">
    <location>
        <begin position="44"/>
        <end position="77"/>
    </location>
</feature>
<evidence type="ECO:0000313" key="3">
    <source>
        <dbReference type="Proteomes" id="UP000005845"/>
    </source>
</evidence>
<keyword evidence="1" id="KW-1133">Transmembrane helix</keyword>
<keyword evidence="1" id="KW-0812">Transmembrane</keyword>
<keyword evidence="3" id="KW-1185">Reference proteome</keyword>
<dbReference type="InterPro" id="IPR009937">
    <property type="entry name" value="Phage_holin_3_6"/>
</dbReference>
<name>H5TWT4_9ACTN</name>
<dbReference type="Proteomes" id="UP000005845">
    <property type="component" value="Unassembled WGS sequence"/>
</dbReference>
<evidence type="ECO:0008006" key="4">
    <source>
        <dbReference type="Google" id="ProtNLM"/>
    </source>
</evidence>
<dbReference type="eggNOG" id="ENOG5032SHV">
    <property type="taxonomic scope" value="Bacteria"/>
</dbReference>
<feature type="transmembrane region" description="Helical" evidence="1">
    <location>
        <begin position="83"/>
        <end position="103"/>
    </location>
</feature>
<protein>
    <recommendedName>
        <fullName evidence="4">Phage holin family protein</fullName>
    </recommendedName>
</protein>
<keyword evidence="1" id="KW-0472">Membrane</keyword>
<reference evidence="2 3" key="1">
    <citation type="submission" date="2012-02" db="EMBL/GenBank/DDBJ databases">
        <title>Whole genome shotgun sequence of Gordonia sputi NBRC 100414.</title>
        <authorList>
            <person name="Yoshida I."/>
            <person name="Hosoyama A."/>
            <person name="Tsuchikane K."/>
            <person name="Katsumata H."/>
            <person name="Yamazaki S."/>
            <person name="Fujita N."/>
        </authorList>
    </citation>
    <scope>NUCLEOTIDE SEQUENCE [LARGE SCALE GENOMIC DNA]</scope>
    <source>
        <strain evidence="2 3">NBRC 100414</strain>
    </source>
</reference>
<evidence type="ECO:0000256" key="1">
    <source>
        <dbReference type="SAM" id="Phobius"/>
    </source>
</evidence>
<dbReference type="AlphaFoldDB" id="H5TWT4"/>
<accession>H5TWT4</accession>
<dbReference type="Pfam" id="PF07332">
    <property type="entry name" value="Phage_holin_3_6"/>
    <property type="match status" value="1"/>
</dbReference>
<proteinExistence type="predicted"/>
<gene>
    <name evidence="2" type="ORF">GOSPT_023_00110</name>
</gene>